<evidence type="ECO:0000313" key="6">
    <source>
        <dbReference type="Proteomes" id="UP000494222"/>
    </source>
</evidence>
<keyword evidence="5" id="KW-1185">Reference proteome</keyword>
<sequence length="80" mass="8443">MKKKLAVAALSGVFSLAAFAQASNSQVASAQAAPTAPTPMVKQAAMPAENHDADGMKMHSKHHHRHHHHHKAAMSNASES</sequence>
<organism evidence="3 5">
    <name type="scientific">Burkholderia latens</name>
    <dbReference type="NCBI Taxonomy" id="488446"/>
    <lineage>
        <taxon>Bacteria</taxon>
        <taxon>Pseudomonadati</taxon>
        <taxon>Pseudomonadota</taxon>
        <taxon>Betaproteobacteria</taxon>
        <taxon>Burkholderiales</taxon>
        <taxon>Burkholderiaceae</taxon>
        <taxon>Burkholderia</taxon>
        <taxon>Burkholderia cepacia complex</taxon>
    </lineage>
</organism>
<evidence type="ECO:0000313" key="4">
    <source>
        <dbReference type="EMBL" id="VWB16296.1"/>
    </source>
</evidence>
<evidence type="ECO:0000313" key="3">
    <source>
        <dbReference type="EMBL" id="KAB0644839.1"/>
    </source>
</evidence>
<gene>
    <name evidence="4" type="ORF">BLA24064_00593</name>
    <name evidence="3" type="ORF">F7R21_00605</name>
</gene>
<feature type="compositionally biased region" description="Basic residues" evidence="1">
    <location>
        <begin position="58"/>
        <end position="72"/>
    </location>
</feature>
<accession>A0A6H9SU31</accession>
<evidence type="ECO:0000313" key="5">
    <source>
        <dbReference type="Proteomes" id="UP000430232"/>
    </source>
</evidence>
<dbReference type="Proteomes" id="UP000430232">
    <property type="component" value="Unassembled WGS sequence"/>
</dbReference>
<dbReference type="AlphaFoldDB" id="A0A6H9SU31"/>
<name>A0A6H9SU31_9BURK</name>
<reference evidence="3 5" key="1">
    <citation type="submission" date="2019-09" db="EMBL/GenBank/DDBJ databases">
        <title>Draft genome sequences of 48 bacterial type strains from the CCUG.</title>
        <authorList>
            <person name="Tunovic T."/>
            <person name="Pineiro-Iglesias B."/>
            <person name="Unosson C."/>
            <person name="Inganas E."/>
            <person name="Ohlen M."/>
            <person name="Cardew S."/>
            <person name="Jensie-Markopoulos S."/>
            <person name="Salva-Serra F."/>
            <person name="Jaen-Luchoro D."/>
            <person name="Karlsson R."/>
            <person name="Svensson-Stadler L."/>
            <person name="Chun J."/>
            <person name="Moore E."/>
        </authorList>
    </citation>
    <scope>NUCLEOTIDE SEQUENCE [LARGE SCALE GENOMIC DNA]</scope>
    <source>
        <strain evidence="3 5">CCUG 54555</strain>
    </source>
</reference>
<dbReference type="RefSeq" id="WP_151062368.1">
    <property type="nucleotide sequence ID" value="NZ_CABVPL010000003.1"/>
</dbReference>
<reference evidence="4 6" key="2">
    <citation type="submission" date="2019-09" db="EMBL/GenBank/DDBJ databases">
        <authorList>
            <person name="Depoorter E."/>
        </authorList>
    </citation>
    <scope>NUCLEOTIDE SEQUENCE [LARGE SCALE GENOMIC DNA]</scope>
    <source>
        <strain evidence="4">LMG 24064</strain>
    </source>
</reference>
<feature type="chain" id="PRO_5044632754" evidence="2">
    <location>
        <begin position="21"/>
        <end position="80"/>
    </location>
</feature>
<dbReference type="EMBL" id="VZOJ01000001">
    <property type="protein sequence ID" value="KAB0644839.1"/>
    <property type="molecule type" value="Genomic_DNA"/>
</dbReference>
<proteinExistence type="predicted"/>
<feature type="region of interest" description="Disordered" evidence="1">
    <location>
        <begin position="24"/>
        <end position="80"/>
    </location>
</feature>
<dbReference type="GeneID" id="99787866"/>
<evidence type="ECO:0000256" key="2">
    <source>
        <dbReference type="SAM" id="SignalP"/>
    </source>
</evidence>
<feature type="compositionally biased region" description="Low complexity" evidence="1">
    <location>
        <begin position="24"/>
        <end position="35"/>
    </location>
</feature>
<evidence type="ECO:0000256" key="1">
    <source>
        <dbReference type="SAM" id="MobiDB-lite"/>
    </source>
</evidence>
<dbReference type="EMBL" id="CABVPL010000003">
    <property type="protein sequence ID" value="VWB16296.1"/>
    <property type="molecule type" value="Genomic_DNA"/>
</dbReference>
<dbReference type="Proteomes" id="UP000494222">
    <property type="component" value="Unassembled WGS sequence"/>
</dbReference>
<feature type="signal peptide" evidence="2">
    <location>
        <begin position="1"/>
        <end position="20"/>
    </location>
</feature>
<keyword evidence="2" id="KW-0732">Signal</keyword>
<protein>
    <submittedName>
        <fullName evidence="3">Uncharacterized protein</fullName>
    </submittedName>
</protein>